<evidence type="ECO:0000256" key="6">
    <source>
        <dbReference type="SAM" id="Phobius"/>
    </source>
</evidence>
<evidence type="ECO:0000313" key="7">
    <source>
        <dbReference type="EMBL" id="ASD64296.1"/>
    </source>
</evidence>
<evidence type="ECO:0000256" key="5">
    <source>
        <dbReference type="ARBA" id="ARBA00023136"/>
    </source>
</evidence>
<organism evidence="7 8">
    <name type="scientific">Bdellovibrio bacteriovorus</name>
    <dbReference type="NCBI Taxonomy" id="959"/>
    <lineage>
        <taxon>Bacteria</taxon>
        <taxon>Pseudomonadati</taxon>
        <taxon>Bdellovibrionota</taxon>
        <taxon>Bdellovibrionia</taxon>
        <taxon>Bdellovibrionales</taxon>
        <taxon>Pseudobdellovibrionaceae</taxon>
        <taxon>Bdellovibrio</taxon>
    </lineage>
</organism>
<evidence type="ECO:0000256" key="2">
    <source>
        <dbReference type="ARBA" id="ARBA00022481"/>
    </source>
</evidence>
<dbReference type="OrthoDB" id="5296234at2"/>
<protein>
    <submittedName>
        <fullName evidence="7">Pilus assembly protein PilA</fullName>
    </submittedName>
</protein>
<evidence type="ECO:0000256" key="1">
    <source>
        <dbReference type="ARBA" id="ARBA00004167"/>
    </source>
</evidence>
<dbReference type="AlphaFoldDB" id="A0A1Z3NA16"/>
<keyword evidence="5 6" id="KW-0472">Membrane</keyword>
<dbReference type="NCBIfam" id="TIGR02532">
    <property type="entry name" value="IV_pilin_GFxxxE"/>
    <property type="match status" value="1"/>
</dbReference>
<keyword evidence="4 6" id="KW-1133">Transmembrane helix</keyword>
<evidence type="ECO:0000256" key="4">
    <source>
        <dbReference type="ARBA" id="ARBA00022989"/>
    </source>
</evidence>
<dbReference type="InterPro" id="IPR045584">
    <property type="entry name" value="Pilin-like"/>
</dbReference>
<sequence length="204" mass="20922">MFSVKRKSQSGFSLVELMVVVAIIGILASIAIPSINKYMAKARQSEAKTNLSSLYTAEKAFYAEYNTFDSRFSAVAYTPEGQLRYNIGFNAAGTIANAGNGFNTTITNANFKAAGAGAAAYCGVNGAFQNGCTVLRGATGANNPDIAAGICTAGGGSAHPAACTTAAATFRAGAAAVIQSGAVGEDHWSIDDSKVIRNTRNGIL</sequence>
<dbReference type="PANTHER" id="PTHR30093:SF44">
    <property type="entry name" value="TYPE II SECRETION SYSTEM CORE PROTEIN G"/>
    <property type="match status" value="1"/>
</dbReference>
<dbReference type="EMBL" id="CP020946">
    <property type="protein sequence ID" value="ASD64296.1"/>
    <property type="molecule type" value="Genomic_DNA"/>
</dbReference>
<comment type="subcellular location">
    <subcellularLocation>
        <location evidence="1">Membrane</location>
        <topology evidence="1">Single-pass membrane protein</topology>
    </subcellularLocation>
</comment>
<name>A0A1Z3NA16_BDEBC</name>
<dbReference type="Pfam" id="PF07963">
    <property type="entry name" value="N_methyl"/>
    <property type="match status" value="1"/>
</dbReference>
<gene>
    <name evidence="7" type="ORF">B9G79_12330</name>
</gene>
<dbReference type="InterPro" id="IPR012902">
    <property type="entry name" value="N_methyl_site"/>
</dbReference>
<evidence type="ECO:0000256" key="3">
    <source>
        <dbReference type="ARBA" id="ARBA00022692"/>
    </source>
</evidence>
<accession>A0A1Z3NA16</accession>
<feature type="transmembrane region" description="Helical" evidence="6">
    <location>
        <begin position="12"/>
        <end position="35"/>
    </location>
</feature>
<reference evidence="7 8" key="1">
    <citation type="submission" date="2017-04" db="EMBL/GenBank/DDBJ databases">
        <title>Whole genome sequence of Bdellovibrio bacteriovorus strain SSB218315.</title>
        <authorList>
            <person name="Oyedara O."/>
            <person name="Rodriguez-Perez M.A."/>
        </authorList>
    </citation>
    <scope>NUCLEOTIDE SEQUENCE [LARGE SCALE GENOMIC DNA]</scope>
    <source>
        <strain evidence="7 8">SSB218315</strain>
    </source>
</reference>
<dbReference type="Proteomes" id="UP000197003">
    <property type="component" value="Chromosome"/>
</dbReference>
<dbReference type="Gene3D" id="3.30.700.10">
    <property type="entry name" value="Glycoprotein, Type 4 Pilin"/>
    <property type="match status" value="1"/>
</dbReference>
<keyword evidence="3 6" id="KW-0812">Transmembrane</keyword>
<dbReference type="PANTHER" id="PTHR30093">
    <property type="entry name" value="GENERAL SECRETION PATHWAY PROTEIN G"/>
    <property type="match status" value="1"/>
</dbReference>
<dbReference type="SUPFAM" id="SSF54523">
    <property type="entry name" value="Pili subunits"/>
    <property type="match status" value="1"/>
</dbReference>
<dbReference type="PROSITE" id="PS00409">
    <property type="entry name" value="PROKAR_NTER_METHYL"/>
    <property type="match status" value="1"/>
</dbReference>
<dbReference type="GO" id="GO:0016020">
    <property type="term" value="C:membrane"/>
    <property type="evidence" value="ECO:0007669"/>
    <property type="project" value="UniProtKB-SubCell"/>
</dbReference>
<proteinExistence type="predicted"/>
<evidence type="ECO:0000313" key="8">
    <source>
        <dbReference type="Proteomes" id="UP000197003"/>
    </source>
</evidence>
<keyword evidence="2" id="KW-0488">Methylation</keyword>
<dbReference type="RefSeq" id="WP_088565775.1">
    <property type="nucleotide sequence ID" value="NZ_CP020946.1"/>
</dbReference>